<evidence type="ECO:0000256" key="2">
    <source>
        <dbReference type="ARBA" id="ARBA00001911"/>
    </source>
</evidence>
<name>A0A381N9Q8_9ZZZZ</name>
<dbReference type="SUPFAM" id="SSF56796">
    <property type="entry name" value="Dehydroquinate synthase-like"/>
    <property type="match status" value="1"/>
</dbReference>
<keyword evidence="9" id="KW-0862">Zinc</keyword>
<dbReference type="InterPro" id="IPR016037">
    <property type="entry name" value="DHQ_synth_AroB"/>
</dbReference>
<evidence type="ECO:0000256" key="5">
    <source>
        <dbReference type="ARBA" id="ARBA00013031"/>
    </source>
</evidence>
<organism evidence="15">
    <name type="scientific">marine metagenome</name>
    <dbReference type="NCBI Taxonomy" id="408172"/>
    <lineage>
        <taxon>unclassified sequences</taxon>
        <taxon>metagenomes</taxon>
        <taxon>ecological metagenomes</taxon>
    </lineage>
</organism>
<evidence type="ECO:0000256" key="12">
    <source>
        <dbReference type="ARBA" id="ARBA00023239"/>
    </source>
</evidence>
<evidence type="ECO:0000256" key="11">
    <source>
        <dbReference type="ARBA" id="ARBA00023141"/>
    </source>
</evidence>
<keyword evidence="6" id="KW-0028">Amino-acid biosynthesis</keyword>
<keyword evidence="12" id="KW-0456">Lyase</keyword>
<evidence type="ECO:0000256" key="6">
    <source>
        <dbReference type="ARBA" id="ARBA00022605"/>
    </source>
</evidence>
<dbReference type="Gene3D" id="3.40.50.1970">
    <property type="match status" value="1"/>
</dbReference>
<protein>
    <recommendedName>
        <fullName evidence="5">3-dehydroquinate synthase</fullName>
        <ecNumber evidence="5">4.2.3.4</ecNumber>
    </recommendedName>
</protein>
<evidence type="ECO:0000256" key="3">
    <source>
        <dbReference type="ARBA" id="ARBA00001947"/>
    </source>
</evidence>
<dbReference type="Gene3D" id="1.20.1090.10">
    <property type="entry name" value="Dehydroquinate synthase-like - alpha domain"/>
    <property type="match status" value="1"/>
</dbReference>
<comment type="pathway">
    <text evidence="4">Metabolic intermediate biosynthesis; chorismate biosynthesis; chorismate from D-erythrose 4-phosphate and phosphoenolpyruvate: step 2/7.</text>
</comment>
<keyword evidence="10" id="KW-0520">NAD</keyword>
<dbReference type="GO" id="GO:0003856">
    <property type="term" value="F:3-dehydroquinate synthase activity"/>
    <property type="evidence" value="ECO:0007669"/>
    <property type="project" value="UniProtKB-EC"/>
</dbReference>
<dbReference type="InterPro" id="IPR030960">
    <property type="entry name" value="DHQS/DOIS_N"/>
</dbReference>
<dbReference type="Pfam" id="PF01761">
    <property type="entry name" value="DHQ_synthase"/>
    <property type="match status" value="1"/>
</dbReference>
<feature type="domain" description="3-dehydroquinate synthase N-terminal" evidence="13">
    <location>
        <begin position="18"/>
        <end position="129"/>
    </location>
</feature>
<proteinExistence type="inferred from homology"/>
<dbReference type="GO" id="GO:0000166">
    <property type="term" value="F:nucleotide binding"/>
    <property type="evidence" value="ECO:0007669"/>
    <property type="project" value="UniProtKB-KW"/>
</dbReference>
<feature type="domain" description="3-dehydroquinate synthase C-terminal" evidence="14">
    <location>
        <begin position="132"/>
        <end position="275"/>
    </location>
</feature>
<dbReference type="GO" id="GO:0046872">
    <property type="term" value="F:metal ion binding"/>
    <property type="evidence" value="ECO:0007669"/>
    <property type="project" value="UniProtKB-KW"/>
</dbReference>
<accession>A0A381N9Q8</accession>
<gene>
    <name evidence="15" type="ORF">METZ01_LOCUS4180</name>
</gene>
<dbReference type="HAMAP" id="MF_00110">
    <property type="entry name" value="DHQ_synthase"/>
    <property type="match status" value="1"/>
</dbReference>
<evidence type="ECO:0000256" key="9">
    <source>
        <dbReference type="ARBA" id="ARBA00022833"/>
    </source>
</evidence>
<comment type="catalytic activity">
    <reaction evidence="1">
        <text>7-phospho-2-dehydro-3-deoxy-D-arabino-heptonate = 3-dehydroquinate + phosphate</text>
        <dbReference type="Rhea" id="RHEA:21968"/>
        <dbReference type="ChEBI" id="CHEBI:32364"/>
        <dbReference type="ChEBI" id="CHEBI:43474"/>
        <dbReference type="ChEBI" id="CHEBI:58394"/>
        <dbReference type="EC" id="4.2.3.4"/>
    </reaction>
</comment>
<dbReference type="EMBL" id="UINC01000218">
    <property type="protein sequence ID" value="SUZ51326.1"/>
    <property type="molecule type" value="Genomic_DNA"/>
</dbReference>
<evidence type="ECO:0000256" key="10">
    <source>
        <dbReference type="ARBA" id="ARBA00023027"/>
    </source>
</evidence>
<reference evidence="15" key="1">
    <citation type="submission" date="2018-05" db="EMBL/GenBank/DDBJ databases">
        <authorList>
            <person name="Lanie J.A."/>
            <person name="Ng W.-L."/>
            <person name="Kazmierczak K.M."/>
            <person name="Andrzejewski T.M."/>
            <person name="Davidsen T.M."/>
            <person name="Wayne K.J."/>
            <person name="Tettelin H."/>
            <person name="Glass J.I."/>
            <person name="Rusch D."/>
            <person name="Podicherti R."/>
            <person name="Tsui H.-C.T."/>
            <person name="Winkler M.E."/>
        </authorList>
    </citation>
    <scope>NUCLEOTIDE SEQUENCE</scope>
</reference>
<evidence type="ECO:0000259" key="14">
    <source>
        <dbReference type="Pfam" id="PF24621"/>
    </source>
</evidence>
<dbReference type="InterPro" id="IPR050071">
    <property type="entry name" value="Dehydroquinate_synthase"/>
</dbReference>
<evidence type="ECO:0000259" key="13">
    <source>
        <dbReference type="Pfam" id="PF01761"/>
    </source>
</evidence>
<dbReference type="GO" id="GO:0008652">
    <property type="term" value="P:amino acid biosynthetic process"/>
    <property type="evidence" value="ECO:0007669"/>
    <property type="project" value="UniProtKB-KW"/>
</dbReference>
<evidence type="ECO:0000256" key="7">
    <source>
        <dbReference type="ARBA" id="ARBA00022723"/>
    </source>
</evidence>
<dbReference type="AlphaFoldDB" id="A0A381N9Q8"/>
<evidence type="ECO:0000313" key="15">
    <source>
        <dbReference type="EMBL" id="SUZ51326.1"/>
    </source>
</evidence>
<sequence>MYLDQLLKKLADKNVITCILPPGEQEKKLKTAHKIIDRLLENGFGRDATLISLGGGVVCDITGFVASVFMRGVSFIQIPTTLLAQVDASVGGKTGVNHKLGKNLIGTFYQPSAVICDTAFLSSLPPEEMSGGLAEIIKYGLIYDRDFFVWLQPNVSNILKQDMSSLGHAVQRSCQIKAEIVAQDETEQSIRAILNFGHTFGHAIENQTGYGQWGHGQAVAAGMVLAARLSAKMSLISEEDLEMIKSILSKAGLPVEPPKINVNDFIDNMKADKKVKKRKIQLVLLNKIGEAFLTSEYSEEDLIKVLGAS</sequence>
<evidence type="ECO:0000256" key="1">
    <source>
        <dbReference type="ARBA" id="ARBA00001393"/>
    </source>
</evidence>
<keyword evidence="7" id="KW-0479">Metal-binding</keyword>
<dbReference type="PANTHER" id="PTHR43622">
    <property type="entry name" value="3-DEHYDROQUINATE SYNTHASE"/>
    <property type="match status" value="1"/>
</dbReference>
<dbReference type="EC" id="4.2.3.4" evidence="5"/>
<dbReference type="Pfam" id="PF24621">
    <property type="entry name" value="DHQS_C"/>
    <property type="match status" value="1"/>
</dbReference>
<comment type="cofactor">
    <cofactor evidence="3">
        <name>Zn(2+)</name>
        <dbReference type="ChEBI" id="CHEBI:29105"/>
    </cofactor>
</comment>
<dbReference type="GO" id="GO:0005737">
    <property type="term" value="C:cytoplasm"/>
    <property type="evidence" value="ECO:0007669"/>
    <property type="project" value="InterPro"/>
</dbReference>
<dbReference type="FunFam" id="3.40.50.1970:FF:000007">
    <property type="entry name" value="Pentafunctional AROM polypeptide"/>
    <property type="match status" value="1"/>
</dbReference>
<dbReference type="InterPro" id="IPR056179">
    <property type="entry name" value="DHQS_C"/>
</dbReference>
<evidence type="ECO:0000256" key="8">
    <source>
        <dbReference type="ARBA" id="ARBA00022741"/>
    </source>
</evidence>
<keyword evidence="8" id="KW-0547">Nucleotide-binding</keyword>
<dbReference type="CDD" id="cd08195">
    <property type="entry name" value="DHQS"/>
    <property type="match status" value="1"/>
</dbReference>
<dbReference type="PANTHER" id="PTHR43622:SF7">
    <property type="entry name" value="3-DEHYDROQUINATE SYNTHASE, CHLOROPLASTIC"/>
    <property type="match status" value="1"/>
</dbReference>
<keyword evidence="11" id="KW-0057">Aromatic amino acid biosynthesis</keyword>
<comment type="cofactor">
    <cofactor evidence="2">
        <name>NAD(+)</name>
        <dbReference type="ChEBI" id="CHEBI:57540"/>
    </cofactor>
</comment>
<evidence type="ECO:0000256" key="4">
    <source>
        <dbReference type="ARBA" id="ARBA00004661"/>
    </source>
</evidence>
<dbReference type="NCBIfam" id="TIGR01357">
    <property type="entry name" value="aroB"/>
    <property type="match status" value="1"/>
</dbReference>
<dbReference type="GO" id="GO:0009073">
    <property type="term" value="P:aromatic amino acid family biosynthetic process"/>
    <property type="evidence" value="ECO:0007669"/>
    <property type="project" value="UniProtKB-KW"/>
</dbReference>